<dbReference type="Proteomes" id="UP000503640">
    <property type="component" value="Unassembled WGS sequence"/>
</dbReference>
<dbReference type="PANTHER" id="PTHR23504:SF15">
    <property type="entry name" value="MAJOR FACILITATOR SUPERFAMILY (MFS) PROFILE DOMAIN-CONTAINING PROTEIN"/>
    <property type="match status" value="1"/>
</dbReference>
<dbReference type="CDD" id="cd17330">
    <property type="entry name" value="MFS_SLC46_TetA_like"/>
    <property type="match status" value="1"/>
</dbReference>
<sequence>MKTRRSLAILFVIVFVDLLGFGMVIPVMALYAERLGAPDSQIGWLMTGYSAMQFVFTPIWGRLSDRLGRRPLLLLSIVMTAVAFFGYAVAPTFAWLLVSRLFAGAATANIAIAQAYIADVTPPEGRARGMGLIGAAFGLGFILGPAMGGLLSKVSLAAPGYAAAALAAVNGVAAFFVLPEPAARVEAQHRPRFLRLVEEFKKPGIRRLILIYLFAILAFSGMEATFALLAAHRYHLDRSEVSYVFAFIGVVVTVVQGGLIGPLTRRFGERALLVAGLLAQGAGLAALPYAGGLGGLLGACLPLAFGSGLTTPALTSLISRSAAADDQGGTLGVGQAAAALGRVVGPISATNAYDHLWFAAPYLGGAVIMLATAAVGSTLRRPAPAGGAPLEPARGRDG</sequence>
<evidence type="ECO:0000256" key="5">
    <source>
        <dbReference type="ARBA" id="ARBA00023136"/>
    </source>
</evidence>
<reference evidence="9" key="1">
    <citation type="journal article" date="2020" name="Appl. Environ. Microbiol.">
        <title>Diazotrophic Anaeromyxobacter Isolates from Soils.</title>
        <authorList>
            <person name="Masuda Y."/>
            <person name="Yamanaka H."/>
            <person name="Xu Z.X."/>
            <person name="Shiratori Y."/>
            <person name="Aono T."/>
            <person name="Amachi S."/>
            <person name="Senoo K."/>
            <person name="Itoh H."/>
        </authorList>
    </citation>
    <scope>NUCLEOTIDE SEQUENCE [LARGE SCALE GENOMIC DNA]</scope>
    <source>
        <strain evidence="9">R267</strain>
    </source>
</reference>
<dbReference type="EMBL" id="BJTG01000008">
    <property type="protein sequence ID" value="GEJ58643.1"/>
    <property type="molecule type" value="Genomic_DNA"/>
</dbReference>
<keyword evidence="5 6" id="KW-0472">Membrane</keyword>
<evidence type="ECO:0000256" key="1">
    <source>
        <dbReference type="ARBA" id="ARBA00004141"/>
    </source>
</evidence>
<dbReference type="PRINTS" id="PR01035">
    <property type="entry name" value="TCRTETA"/>
</dbReference>
<evidence type="ECO:0000256" key="4">
    <source>
        <dbReference type="ARBA" id="ARBA00022989"/>
    </source>
</evidence>
<keyword evidence="9" id="KW-1185">Reference proteome</keyword>
<dbReference type="GO" id="GO:0016020">
    <property type="term" value="C:membrane"/>
    <property type="evidence" value="ECO:0007669"/>
    <property type="project" value="UniProtKB-SubCell"/>
</dbReference>
<dbReference type="RefSeq" id="WP_176067389.1">
    <property type="nucleotide sequence ID" value="NZ_BJTG01000008.1"/>
</dbReference>
<dbReference type="InterPro" id="IPR020846">
    <property type="entry name" value="MFS_dom"/>
</dbReference>
<dbReference type="SUPFAM" id="SSF103473">
    <property type="entry name" value="MFS general substrate transporter"/>
    <property type="match status" value="1"/>
</dbReference>
<proteinExistence type="predicted"/>
<evidence type="ECO:0000313" key="9">
    <source>
        <dbReference type="Proteomes" id="UP000503640"/>
    </source>
</evidence>
<feature type="transmembrane region" description="Helical" evidence="6">
    <location>
        <begin position="158"/>
        <end position="178"/>
    </location>
</feature>
<dbReference type="InterPro" id="IPR001958">
    <property type="entry name" value="Tet-R_TetA/multi-R_MdtG-like"/>
</dbReference>
<keyword evidence="2" id="KW-0813">Transport</keyword>
<gene>
    <name evidence="8" type="ORF">AMYX_33840</name>
</gene>
<comment type="caution">
    <text evidence="8">The sequence shown here is derived from an EMBL/GenBank/DDBJ whole genome shotgun (WGS) entry which is preliminary data.</text>
</comment>
<dbReference type="GO" id="GO:0022857">
    <property type="term" value="F:transmembrane transporter activity"/>
    <property type="evidence" value="ECO:0007669"/>
    <property type="project" value="InterPro"/>
</dbReference>
<evidence type="ECO:0000313" key="8">
    <source>
        <dbReference type="EMBL" id="GEJ58643.1"/>
    </source>
</evidence>
<accession>A0A7I9VQE3</accession>
<dbReference type="PROSITE" id="PS50850">
    <property type="entry name" value="MFS"/>
    <property type="match status" value="1"/>
</dbReference>
<dbReference type="PANTHER" id="PTHR23504">
    <property type="entry name" value="MAJOR FACILITATOR SUPERFAMILY DOMAIN-CONTAINING PROTEIN 10"/>
    <property type="match status" value="1"/>
</dbReference>
<protein>
    <submittedName>
        <fullName evidence="8">Tetracycline resistance MFS efflux pump</fullName>
    </submittedName>
</protein>
<feature type="transmembrane region" description="Helical" evidence="6">
    <location>
        <begin position="209"/>
        <end position="231"/>
    </location>
</feature>
<feature type="transmembrane region" description="Helical" evidence="6">
    <location>
        <begin position="7"/>
        <end position="30"/>
    </location>
</feature>
<keyword evidence="4 6" id="KW-1133">Transmembrane helix</keyword>
<feature type="transmembrane region" description="Helical" evidence="6">
    <location>
        <begin position="96"/>
        <end position="118"/>
    </location>
</feature>
<evidence type="ECO:0000256" key="2">
    <source>
        <dbReference type="ARBA" id="ARBA00022448"/>
    </source>
</evidence>
<name>A0A7I9VQE3_9BACT</name>
<evidence type="ECO:0000256" key="3">
    <source>
        <dbReference type="ARBA" id="ARBA00022692"/>
    </source>
</evidence>
<dbReference type="Gene3D" id="1.20.1250.20">
    <property type="entry name" value="MFS general substrate transporter like domains"/>
    <property type="match status" value="1"/>
</dbReference>
<dbReference type="Pfam" id="PF07690">
    <property type="entry name" value="MFS_1"/>
    <property type="match status" value="1"/>
</dbReference>
<keyword evidence="3 6" id="KW-0812">Transmembrane</keyword>
<dbReference type="InterPro" id="IPR036259">
    <property type="entry name" value="MFS_trans_sf"/>
</dbReference>
<feature type="domain" description="Major facilitator superfamily (MFS) profile" evidence="7">
    <location>
        <begin position="6"/>
        <end position="383"/>
    </location>
</feature>
<dbReference type="AlphaFoldDB" id="A0A7I9VQE3"/>
<feature type="transmembrane region" description="Helical" evidence="6">
    <location>
        <begin position="42"/>
        <end position="60"/>
    </location>
</feature>
<feature type="transmembrane region" description="Helical" evidence="6">
    <location>
        <begin position="72"/>
        <end position="90"/>
    </location>
</feature>
<feature type="transmembrane region" description="Helical" evidence="6">
    <location>
        <begin position="130"/>
        <end position="152"/>
    </location>
</feature>
<feature type="transmembrane region" description="Helical" evidence="6">
    <location>
        <begin position="243"/>
        <end position="264"/>
    </location>
</feature>
<evidence type="ECO:0000259" key="7">
    <source>
        <dbReference type="PROSITE" id="PS50850"/>
    </source>
</evidence>
<evidence type="ECO:0000256" key="6">
    <source>
        <dbReference type="SAM" id="Phobius"/>
    </source>
</evidence>
<comment type="subcellular location">
    <subcellularLocation>
        <location evidence="1">Membrane</location>
        <topology evidence="1">Multi-pass membrane protein</topology>
    </subcellularLocation>
</comment>
<feature type="transmembrane region" description="Helical" evidence="6">
    <location>
        <begin position="355"/>
        <end position="375"/>
    </location>
</feature>
<dbReference type="InterPro" id="IPR011701">
    <property type="entry name" value="MFS"/>
</dbReference>
<organism evidence="8 9">
    <name type="scientific">Anaeromyxobacter diazotrophicus</name>
    <dbReference type="NCBI Taxonomy" id="2590199"/>
    <lineage>
        <taxon>Bacteria</taxon>
        <taxon>Pseudomonadati</taxon>
        <taxon>Myxococcota</taxon>
        <taxon>Myxococcia</taxon>
        <taxon>Myxococcales</taxon>
        <taxon>Cystobacterineae</taxon>
        <taxon>Anaeromyxobacteraceae</taxon>
        <taxon>Anaeromyxobacter</taxon>
    </lineage>
</organism>